<name>A0ABD3F2R6_9STRA</name>
<protein>
    <recommendedName>
        <fullName evidence="4">Retrotransposon gag domain-containing protein</fullName>
    </recommendedName>
</protein>
<comment type="caution">
    <text evidence="2">The sequence shown here is derived from an EMBL/GenBank/DDBJ whole genome shotgun (WGS) entry which is preliminary data.</text>
</comment>
<dbReference type="Proteomes" id="UP001632037">
    <property type="component" value="Unassembled WGS sequence"/>
</dbReference>
<proteinExistence type="predicted"/>
<reference evidence="2 3" key="1">
    <citation type="submission" date="2024-09" db="EMBL/GenBank/DDBJ databases">
        <title>Genome sequencing and assembly of Phytophthora oleae, isolate VK10A, causative agent of rot of olive drupes.</title>
        <authorList>
            <person name="Conti Taguali S."/>
            <person name="Riolo M."/>
            <person name="La Spada F."/>
            <person name="Cacciola S.O."/>
            <person name="Dionisio G."/>
        </authorList>
    </citation>
    <scope>NUCLEOTIDE SEQUENCE [LARGE SCALE GENOMIC DNA]</scope>
    <source>
        <strain evidence="2 3">VK10A</strain>
    </source>
</reference>
<feature type="region of interest" description="Disordered" evidence="1">
    <location>
        <begin position="1"/>
        <end position="102"/>
    </location>
</feature>
<evidence type="ECO:0000256" key="1">
    <source>
        <dbReference type="SAM" id="MobiDB-lite"/>
    </source>
</evidence>
<gene>
    <name evidence="2" type="ORF">V7S43_014489</name>
</gene>
<feature type="compositionally biased region" description="Polar residues" evidence="1">
    <location>
        <begin position="60"/>
        <end position="92"/>
    </location>
</feature>
<evidence type="ECO:0000313" key="3">
    <source>
        <dbReference type="Proteomes" id="UP001632037"/>
    </source>
</evidence>
<evidence type="ECO:0000313" key="2">
    <source>
        <dbReference type="EMBL" id="KAL3660335.1"/>
    </source>
</evidence>
<accession>A0ABD3F2R6</accession>
<dbReference type="EMBL" id="JBIMZQ010000041">
    <property type="protein sequence ID" value="KAL3660335.1"/>
    <property type="molecule type" value="Genomic_DNA"/>
</dbReference>
<evidence type="ECO:0008006" key="4">
    <source>
        <dbReference type="Google" id="ProtNLM"/>
    </source>
</evidence>
<organism evidence="2 3">
    <name type="scientific">Phytophthora oleae</name>
    <dbReference type="NCBI Taxonomy" id="2107226"/>
    <lineage>
        <taxon>Eukaryota</taxon>
        <taxon>Sar</taxon>
        <taxon>Stramenopiles</taxon>
        <taxon>Oomycota</taxon>
        <taxon>Peronosporomycetes</taxon>
        <taxon>Peronosporales</taxon>
        <taxon>Peronosporaceae</taxon>
        <taxon>Phytophthora</taxon>
    </lineage>
</organism>
<dbReference type="AlphaFoldDB" id="A0ABD3F2R6"/>
<keyword evidence="3" id="KW-1185">Reference proteome</keyword>
<sequence>MKNVKAGAVKNEPEQDLEEVRSRWKRPLASTRSDERYKKRRSQPDLNVSSLPDDEHGDCSVSNDDLQQQLAPRNPQIGSTNAEHQDWWSSTLAGPPTQHESKKLVARSSLTVMMKREYRMKLDIDNFTGCGDQQVEWWLLGADQAAERQRVLGGEVWTPLELYYGVSEHLKDDAERWFCRISIPTKDRTFKHLATLLKRRFGRHENMYQTQMRMARRMQQPGERLDDLAANLRNIGVVHAKLPDYWYGELYQRDQQQRFC</sequence>